<dbReference type="Proteomes" id="UP000034045">
    <property type="component" value="Unassembled WGS sequence"/>
</dbReference>
<organism evidence="1 2">
    <name type="scientific">Candidatus Roizmanbacteria bacterium GW2011_GWA2_33_33</name>
    <dbReference type="NCBI Taxonomy" id="1618476"/>
    <lineage>
        <taxon>Bacteria</taxon>
        <taxon>Candidatus Roizmaniibacteriota</taxon>
    </lineage>
</organism>
<keyword evidence="1" id="KW-0132">Cell division</keyword>
<dbReference type="AlphaFoldDB" id="A0A0G0D5D7"/>
<dbReference type="GO" id="GO:0051301">
    <property type="term" value="P:cell division"/>
    <property type="evidence" value="ECO:0007669"/>
    <property type="project" value="UniProtKB-KW"/>
</dbReference>
<proteinExistence type="predicted"/>
<dbReference type="InterPro" id="IPR043129">
    <property type="entry name" value="ATPase_NBD"/>
</dbReference>
<dbReference type="Gene3D" id="3.30.420.40">
    <property type="match status" value="1"/>
</dbReference>
<evidence type="ECO:0000313" key="2">
    <source>
        <dbReference type="Proteomes" id="UP000034045"/>
    </source>
</evidence>
<name>A0A0G0D5D7_9BACT</name>
<evidence type="ECO:0000313" key="1">
    <source>
        <dbReference type="EMBL" id="KKP50757.1"/>
    </source>
</evidence>
<comment type="caution">
    <text evidence="1">The sequence shown here is derived from an EMBL/GenBank/DDBJ whole genome shotgun (WGS) entry which is preliminary data.</text>
</comment>
<accession>A0A0G0D5D7</accession>
<dbReference type="EMBL" id="LBPD01000023">
    <property type="protein sequence ID" value="KKP50757.1"/>
    <property type="molecule type" value="Genomic_DNA"/>
</dbReference>
<reference evidence="1 2" key="1">
    <citation type="journal article" date="2015" name="Nature">
        <title>rRNA introns, odd ribosomes, and small enigmatic genomes across a large radiation of phyla.</title>
        <authorList>
            <person name="Brown C.T."/>
            <person name="Hug L.A."/>
            <person name="Thomas B.C."/>
            <person name="Sharon I."/>
            <person name="Castelle C.J."/>
            <person name="Singh A."/>
            <person name="Wilkins M.J."/>
            <person name="Williams K.H."/>
            <person name="Banfield J.F."/>
        </authorList>
    </citation>
    <scope>NUCLEOTIDE SEQUENCE [LARGE SCALE GENOMIC DNA]</scope>
</reference>
<dbReference type="SUPFAM" id="SSF53067">
    <property type="entry name" value="Actin-like ATPase domain"/>
    <property type="match status" value="1"/>
</dbReference>
<protein>
    <submittedName>
        <fullName evidence="1">Cell division protein ftsA</fullName>
    </submittedName>
</protein>
<keyword evidence="1" id="KW-0131">Cell cycle</keyword>
<gene>
    <name evidence="1" type="ORF">UR42_C0023G0008</name>
</gene>
<sequence length="63" mass="6539">MTDNLICGIDIGSSKIATVVGMDSAETDELKIIGFNTTVARGVRRGLVVDIKEATEAVESGGN</sequence>